<sequence>MLIVEAVWDHVAMLADELPFAQGDIITVLDATSNSGLWYGICHDRTGWFPASYVRMRNDETARPNIDSPIKDEDFPETVKYQRRRVIQELIETEKDYVKLLHDLVHGFLEQCKRRKEMFSEDRISKIFGNLLQIYTLHSKLLKELEASYDSNQPENSVIANAFLRN</sequence>
<dbReference type="Proteomes" id="UP000887576">
    <property type="component" value="Unplaced"/>
</dbReference>
<evidence type="ECO:0000313" key="2">
    <source>
        <dbReference type="WBParaSite" id="JU765_v2.g12244.t1"/>
    </source>
</evidence>
<evidence type="ECO:0000313" key="1">
    <source>
        <dbReference type="Proteomes" id="UP000887576"/>
    </source>
</evidence>
<proteinExistence type="predicted"/>
<reference evidence="2" key="1">
    <citation type="submission" date="2022-11" db="UniProtKB">
        <authorList>
            <consortium name="WormBaseParasite"/>
        </authorList>
    </citation>
    <scope>IDENTIFICATION</scope>
</reference>
<name>A0AC34Q2F3_9BILA</name>
<organism evidence="1 2">
    <name type="scientific">Panagrolaimus sp. JU765</name>
    <dbReference type="NCBI Taxonomy" id="591449"/>
    <lineage>
        <taxon>Eukaryota</taxon>
        <taxon>Metazoa</taxon>
        <taxon>Ecdysozoa</taxon>
        <taxon>Nematoda</taxon>
        <taxon>Chromadorea</taxon>
        <taxon>Rhabditida</taxon>
        <taxon>Tylenchina</taxon>
        <taxon>Panagrolaimomorpha</taxon>
        <taxon>Panagrolaimoidea</taxon>
        <taxon>Panagrolaimidae</taxon>
        <taxon>Panagrolaimus</taxon>
    </lineage>
</organism>
<accession>A0AC34Q2F3</accession>
<protein>
    <submittedName>
        <fullName evidence="2">Uncharacterized protein</fullName>
    </submittedName>
</protein>
<dbReference type="WBParaSite" id="JU765_v2.g12244.t1">
    <property type="protein sequence ID" value="JU765_v2.g12244.t1"/>
    <property type="gene ID" value="JU765_v2.g12244"/>
</dbReference>